<dbReference type="EMBL" id="JAPDVK010000001">
    <property type="protein sequence ID" value="MCW4127741.1"/>
    <property type="molecule type" value="Genomic_DNA"/>
</dbReference>
<reference evidence="7" key="1">
    <citation type="submission" date="2022-11" db="EMBL/GenBank/DDBJ databases">
        <title>Genomic repertoires linked with pathogenic potency of arthritogenic Prevotella copri isolated from the gut of rheumatoid arthritis patients.</title>
        <authorList>
            <person name="Nii T."/>
            <person name="Maeda Y."/>
            <person name="Motooka D."/>
            <person name="Naito M."/>
            <person name="Matsumoto Y."/>
            <person name="Ogawa T."/>
            <person name="Oguro-Igashira E."/>
            <person name="Kishikawa T."/>
            <person name="Yamashita M."/>
            <person name="Koizumi S."/>
            <person name="Kurakawa T."/>
            <person name="Okumura R."/>
            <person name="Kayama H."/>
            <person name="Murakami M."/>
            <person name="Sakaguchi T."/>
            <person name="Das B."/>
            <person name="Nakamura S."/>
            <person name="Okada Y."/>
            <person name="Kumanogoh A."/>
            <person name="Takeda K."/>
        </authorList>
    </citation>
    <scope>NUCLEOTIDE SEQUENCE</scope>
    <source>
        <strain evidence="7">F3-75</strain>
    </source>
</reference>
<evidence type="ECO:0000313" key="12">
    <source>
        <dbReference type="EMBL" id="MCW4128089.1"/>
    </source>
</evidence>
<dbReference type="Proteomes" id="UP001209344">
    <property type="component" value="Unassembled WGS sequence"/>
</dbReference>
<evidence type="ECO:0000313" key="2">
    <source>
        <dbReference type="EMBL" id="MCW4126723.1"/>
    </source>
</evidence>
<dbReference type="EMBL" id="JAPDVK010000003">
    <property type="protein sequence ID" value="MCW4128968.1"/>
    <property type="molecule type" value="Genomic_DNA"/>
</dbReference>
<evidence type="ECO:0000313" key="22">
    <source>
        <dbReference type="EMBL" id="MCW4129731.1"/>
    </source>
</evidence>
<dbReference type="RefSeq" id="WP_264965065.1">
    <property type="nucleotide sequence ID" value="NZ_JAPDVK010000001.1"/>
</dbReference>
<evidence type="ECO:0000313" key="24">
    <source>
        <dbReference type="EMBL" id="MCW4129929.1"/>
    </source>
</evidence>
<dbReference type="EMBL" id="JAPDVK010000001">
    <property type="protein sequence ID" value="MCW4126723.1"/>
    <property type="molecule type" value="Genomic_DNA"/>
</dbReference>
<dbReference type="EMBL" id="JAPDVK010000002">
    <property type="protein sequence ID" value="MCW4127987.1"/>
    <property type="molecule type" value="Genomic_DNA"/>
</dbReference>
<dbReference type="EMBL" id="JAPDVK010000002">
    <property type="protein sequence ID" value="MCW4127892.1"/>
    <property type="molecule type" value="Genomic_DNA"/>
</dbReference>
<dbReference type="EMBL" id="JAPDVK010000002">
    <property type="protein sequence ID" value="MCW4127939.1"/>
    <property type="molecule type" value="Genomic_DNA"/>
</dbReference>
<evidence type="ECO:0000313" key="6">
    <source>
        <dbReference type="EMBL" id="MCW4127741.1"/>
    </source>
</evidence>
<evidence type="ECO:0000313" key="5">
    <source>
        <dbReference type="EMBL" id="MCW4127699.1"/>
    </source>
</evidence>
<dbReference type="EMBL" id="JAPDVK010000004">
    <property type="protein sequence ID" value="MCW4129608.1"/>
    <property type="molecule type" value="Genomic_DNA"/>
</dbReference>
<dbReference type="EMBL" id="JAPDVK010000004">
    <property type="protein sequence ID" value="MCW4129405.1"/>
    <property type="molecule type" value="Genomic_DNA"/>
</dbReference>
<sequence>MKKLDSKQHKETPEEELKRLRKRVKQLEGKEVKNTNTIKGLRKELKKKRRSENNYDQRTKSITLASVPGHRFPLVVIQLCVLIYMRTGCGLRTVVKILEIFSEVLGENFGKSPCYNTVENWIKKLGLSVYQDDQPCKGKKFAMIMDESIAINGQKLLLALAIPSEHQDRPVKHEDVTVLNMTVGANFKGEDIENKISEVTISAGSEPQYVISDNAHNLVRGILDSGYVHYADISHSMGVILKKVYEKQPDFVELTTLLGKKRLQYHLTNKAYLLPPNMRTIARFMNMSEWVIWGNSMLACYNKLPKEMQEAYAFINDYESLLQELMDALDAIRHIEHICKNKGFSCKTSKECQSYIVAHVIGNAYPRQAHLGLKMLEYFRKEEAQLTEDMNICISSDIIESTFGIYKSKKSPNKLYGITPFALMIPLYPKVVNESVTKTFNFKERLVNVKLKDIDAWTTEHLSKNWVTERTKTLKQVS</sequence>
<evidence type="ECO:0000313" key="16">
    <source>
        <dbReference type="EMBL" id="MCW4128594.1"/>
    </source>
</evidence>
<dbReference type="EMBL" id="JAPDVK010000001">
    <property type="protein sequence ID" value="MCW4126859.1"/>
    <property type="molecule type" value="Genomic_DNA"/>
</dbReference>
<evidence type="ECO:0000313" key="8">
    <source>
        <dbReference type="EMBL" id="MCW4127892.1"/>
    </source>
</evidence>
<dbReference type="EMBL" id="JAPDVK010000002">
    <property type="protein sequence ID" value="MCW4127952.1"/>
    <property type="molecule type" value="Genomic_DNA"/>
</dbReference>
<keyword evidence="1" id="KW-0175">Coiled coil</keyword>
<dbReference type="EMBL" id="JAPDVK010000004">
    <property type="protein sequence ID" value="MCW4129613.1"/>
    <property type="molecule type" value="Genomic_DNA"/>
</dbReference>
<evidence type="ECO:0000313" key="17">
    <source>
        <dbReference type="EMBL" id="MCW4128968.1"/>
    </source>
</evidence>
<evidence type="ECO:0000313" key="7">
    <source>
        <dbReference type="EMBL" id="MCW4127748.1"/>
    </source>
</evidence>
<evidence type="ECO:0000313" key="15">
    <source>
        <dbReference type="EMBL" id="MCW4128381.1"/>
    </source>
</evidence>
<evidence type="ECO:0000313" key="23">
    <source>
        <dbReference type="EMBL" id="MCW4129800.1"/>
    </source>
</evidence>
<dbReference type="EMBL" id="JAPDVK010000001">
    <property type="protein sequence ID" value="MCW4127606.1"/>
    <property type="molecule type" value="Genomic_DNA"/>
</dbReference>
<evidence type="ECO:0000313" key="20">
    <source>
        <dbReference type="EMBL" id="MCW4129608.1"/>
    </source>
</evidence>
<dbReference type="EMBL" id="JAPDVK010000003">
    <property type="protein sequence ID" value="MCW4128594.1"/>
    <property type="molecule type" value="Genomic_DNA"/>
</dbReference>
<dbReference type="EMBL" id="JAPDVK010000007">
    <property type="protein sequence ID" value="MCW4129929.1"/>
    <property type="molecule type" value="Genomic_DNA"/>
</dbReference>
<dbReference type="EMBL" id="JAPDVK010000002">
    <property type="protein sequence ID" value="MCW4128276.1"/>
    <property type="molecule type" value="Genomic_DNA"/>
</dbReference>
<dbReference type="EMBL" id="JAPDVK010000002">
    <property type="protein sequence ID" value="MCW4128179.1"/>
    <property type="molecule type" value="Genomic_DNA"/>
</dbReference>
<evidence type="ECO:0000313" key="14">
    <source>
        <dbReference type="EMBL" id="MCW4128276.1"/>
    </source>
</evidence>
<feature type="coiled-coil region" evidence="1">
    <location>
        <begin position="10"/>
        <end position="58"/>
    </location>
</feature>
<comment type="caution">
    <text evidence="7">The sequence shown here is derived from an EMBL/GenBank/DDBJ whole genome shotgun (WGS) entry which is preliminary data.</text>
</comment>
<evidence type="ECO:0000313" key="10">
    <source>
        <dbReference type="EMBL" id="MCW4127952.1"/>
    </source>
</evidence>
<dbReference type="EMBL" id="JAPDVK010000005">
    <property type="protein sequence ID" value="MCW4129800.1"/>
    <property type="molecule type" value="Genomic_DNA"/>
</dbReference>
<evidence type="ECO:0000313" key="19">
    <source>
        <dbReference type="EMBL" id="MCW4129405.1"/>
    </source>
</evidence>
<evidence type="ECO:0000313" key="18">
    <source>
        <dbReference type="EMBL" id="MCW4129342.1"/>
    </source>
</evidence>
<evidence type="ECO:0000256" key="1">
    <source>
        <dbReference type="SAM" id="Coils"/>
    </source>
</evidence>
<dbReference type="EMBL" id="JAPDVK010000002">
    <property type="protein sequence ID" value="MCW4128381.1"/>
    <property type="molecule type" value="Genomic_DNA"/>
</dbReference>
<accession>A0AAP3F7C2</accession>
<evidence type="ECO:0000313" key="4">
    <source>
        <dbReference type="EMBL" id="MCW4127606.1"/>
    </source>
</evidence>
<gene>
    <name evidence="2" type="ORF">ONT16_00265</name>
    <name evidence="3" type="ORF">ONT16_00995</name>
    <name evidence="4" type="ORF">ONT16_04890</name>
    <name evidence="5" type="ORF">ONT16_05380</name>
    <name evidence="6" type="ORF">ONT16_05635</name>
    <name evidence="7" type="ORF">ONT16_05670</name>
    <name evidence="8" type="ORF">ONT16_06430</name>
    <name evidence="9" type="ORF">ONT16_06670</name>
    <name evidence="10" type="ORF">ONT16_06740</name>
    <name evidence="11" type="ORF">ONT16_06920</name>
    <name evidence="12" type="ORF">ONT16_07450</name>
    <name evidence="13" type="ORF">ONT16_07900</name>
    <name evidence="14" type="ORF">ONT16_08415</name>
    <name evidence="15" type="ORF">ONT16_08945</name>
    <name evidence="16" type="ORF">ONT16_10090</name>
    <name evidence="17" type="ORF">ONT16_12070</name>
    <name evidence="18" type="ORF">ONT16_14050</name>
    <name evidence="19" type="ORF">ONT16_14390</name>
    <name evidence="20" type="ORF">ONT16_15430</name>
    <name evidence="21" type="ORF">ONT16_15455</name>
    <name evidence="22" type="ORF">ONT16_16095</name>
    <name evidence="23" type="ORF">ONT16_16440</name>
    <name evidence="24" type="ORF">ONT16_17105</name>
</gene>
<evidence type="ECO:0000313" key="9">
    <source>
        <dbReference type="EMBL" id="MCW4127939.1"/>
    </source>
</evidence>
<dbReference type="EMBL" id="JAPDVK010000004">
    <property type="protein sequence ID" value="MCW4129731.1"/>
    <property type="molecule type" value="Genomic_DNA"/>
</dbReference>
<dbReference type="EMBL" id="JAPDVK010000001">
    <property type="protein sequence ID" value="MCW4127699.1"/>
    <property type="molecule type" value="Genomic_DNA"/>
</dbReference>
<dbReference type="EMBL" id="JAPDVK010000001">
    <property type="protein sequence ID" value="MCW4127748.1"/>
    <property type="molecule type" value="Genomic_DNA"/>
</dbReference>
<proteinExistence type="predicted"/>
<dbReference type="EMBL" id="JAPDVK010000004">
    <property type="protein sequence ID" value="MCW4129342.1"/>
    <property type="molecule type" value="Genomic_DNA"/>
</dbReference>
<evidence type="ECO:0000313" key="13">
    <source>
        <dbReference type="EMBL" id="MCW4128179.1"/>
    </source>
</evidence>
<dbReference type="AlphaFoldDB" id="A0AAP3F7C2"/>
<organism evidence="7 25">
    <name type="scientific">Segatella copri</name>
    <dbReference type="NCBI Taxonomy" id="165179"/>
    <lineage>
        <taxon>Bacteria</taxon>
        <taxon>Pseudomonadati</taxon>
        <taxon>Bacteroidota</taxon>
        <taxon>Bacteroidia</taxon>
        <taxon>Bacteroidales</taxon>
        <taxon>Prevotellaceae</taxon>
        <taxon>Segatella</taxon>
    </lineage>
</organism>
<evidence type="ECO:0000313" key="21">
    <source>
        <dbReference type="EMBL" id="MCW4129613.1"/>
    </source>
</evidence>
<evidence type="ECO:0000313" key="25">
    <source>
        <dbReference type="Proteomes" id="UP001209344"/>
    </source>
</evidence>
<dbReference type="EMBL" id="JAPDVK010000002">
    <property type="protein sequence ID" value="MCW4128089.1"/>
    <property type="molecule type" value="Genomic_DNA"/>
</dbReference>
<name>A0AAP3F7C2_9BACT</name>
<evidence type="ECO:0008006" key="26">
    <source>
        <dbReference type="Google" id="ProtNLM"/>
    </source>
</evidence>
<evidence type="ECO:0000313" key="3">
    <source>
        <dbReference type="EMBL" id="MCW4126859.1"/>
    </source>
</evidence>
<protein>
    <recommendedName>
        <fullName evidence="26">Transposase</fullName>
    </recommendedName>
</protein>
<evidence type="ECO:0000313" key="11">
    <source>
        <dbReference type="EMBL" id="MCW4127987.1"/>
    </source>
</evidence>